<dbReference type="Proteomes" id="UP000052258">
    <property type="component" value="Unassembled WGS sequence"/>
</dbReference>
<sequence length="54" mass="6042">MKLLVLGGKCLLILFLILSILCLASVPVAHEFTEIKPLFSSTFIERISFFTSLK</sequence>
<dbReference type="AlphaFoldDB" id="A0A0J8GJS4"/>
<reference evidence="1 2" key="1">
    <citation type="journal article" date="2015" name="Genome Biol. Evol.">
        <title>Comparative Genomics of Listeria Sensu Lato: Genus-Wide Differences in Evolutionary Dynamics and the Progressive Gain of Complex, Potentially Pathogenicity-Related Traits through Lateral Gene Transfer.</title>
        <authorList>
            <person name="Chiara M."/>
            <person name="Caruso M."/>
            <person name="D'Erchia A.M."/>
            <person name="Manzari C."/>
            <person name="Fraccalvieri R."/>
            <person name="Goffredo E."/>
            <person name="Latorre L."/>
            <person name="Miccolupo A."/>
            <person name="Padalino I."/>
            <person name="Santagada G."/>
            <person name="Chiocco D."/>
            <person name="Pesole G."/>
            <person name="Horner D.S."/>
            <person name="Parisi A."/>
        </authorList>
    </citation>
    <scope>NUCLEOTIDE SEQUENCE [LARGE SCALE GENOMIC DNA]</scope>
    <source>
        <strain evidence="1 2">1991</strain>
    </source>
</reference>
<evidence type="ECO:0000313" key="2">
    <source>
        <dbReference type="Proteomes" id="UP000052258"/>
    </source>
</evidence>
<accession>A0A0J8GJS4</accession>
<proteinExistence type="predicted"/>
<dbReference type="PATRIC" id="fig|1430899.3.peg.274"/>
<comment type="caution">
    <text evidence="1">The sequence shown here is derived from an EMBL/GenBank/DDBJ whole genome shotgun (WGS) entry which is preliminary data.</text>
</comment>
<dbReference type="EMBL" id="AZHO01000004">
    <property type="protein sequence ID" value="KMT61204.1"/>
    <property type="molecule type" value="Genomic_DNA"/>
</dbReference>
<keyword evidence="2" id="KW-1185">Reference proteome</keyword>
<organism evidence="1 2">
    <name type="scientific">Listeria fleischmannii 1991</name>
    <dbReference type="NCBI Taxonomy" id="1430899"/>
    <lineage>
        <taxon>Bacteria</taxon>
        <taxon>Bacillati</taxon>
        <taxon>Bacillota</taxon>
        <taxon>Bacilli</taxon>
        <taxon>Bacillales</taxon>
        <taxon>Listeriaceae</taxon>
        <taxon>Listeria</taxon>
    </lineage>
</organism>
<dbReference type="RefSeq" id="WP_159099754.1">
    <property type="nucleotide sequence ID" value="NZ_KQ130610.1"/>
</dbReference>
<gene>
    <name evidence="1" type="ORF">X560_0271</name>
</gene>
<protein>
    <submittedName>
        <fullName evidence="1">Uncharacterized protein</fullName>
    </submittedName>
</protein>
<evidence type="ECO:0000313" key="1">
    <source>
        <dbReference type="EMBL" id="KMT61204.1"/>
    </source>
</evidence>
<name>A0A0J8GJS4_9LIST</name>